<dbReference type="Proteomes" id="UP000708208">
    <property type="component" value="Unassembled WGS sequence"/>
</dbReference>
<proteinExistence type="predicted"/>
<accession>A0A8J2PI87</accession>
<comment type="caution">
    <text evidence="1">The sequence shown here is derived from an EMBL/GenBank/DDBJ whole genome shotgun (WGS) entry which is preliminary data.</text>
</comment>
<keyword evidence="2" id="KW-1185">Reference proteome</keyword>
<name>A0A8J2PI87_9HEXA</name>
<gene>
    <name evidence="1" type="ORF">AFUS01_LOCUS25505</name>
</gene>
<evidence type="ECO:0000313" key="2">
    <source>
        <dbReference type="Proteomes" id="UP000708208"/>
    </source>
</evidence>
<sequence length="11" mass="1214">ALRTTSLRLAI</sequence>
<reference evidence="1" key="1">
    <citation type="submission" date="2021-06" db="EMBL/GenBank/DDBJ databases">
        <authorList>
            <person name="Hodson N. C."/>
            <person name="Mongue J. A."/>
            <person name="Jaron S. K."/>
        </authorList>
    </citation>
    <scope>NUCLEOTIDE SEQUENCE</scope>
</reference>
<protein>
    <submittedName>
        <fullName evidence="1">Uncharacterized protein</fullName>
    </submittedName>
</protein>
<evidence type="ECO:0000313" key="1">
    <source>
        <dbReference type="EMBL" id="CAG7786959.1"/>
    </source>
</evidence>
<organism evidence="1 2">
    <name type="scientific">Allacma fusca</name>
    <dbReference type="NCBI Taxonomy" id="39272"/>
    <lineage>
        <taxon>Eukaryota</taxon>
        <taxon>Metazoa</taxon>
        <taxon>Ecdysozoa</taxon>
        <taxon>Arthropoda</taxon>
        <taxon>Hexapoda</taxon>
        <taxon>Collembola</taxon>
        <taxon>Symphypleona</taxon>
        <taxon>Sminthuridae</taxon>
        <taxon>Allacma</taxon>
    </lineage>
</organism>
<feature type="non-terminal residue" evidence="1">
    <location>
        <position position="1"/>
    </location>
</feature>
<dbReference type="EMBL" id="CAJVCH010330223">
    <property type="protein sequence ID" value="CAG7786959.1"/>
    <property type="molecule type" value="Genomic_DNA"/>
</dbReference>